<dbReference type="CDD" id="cd00609">
    <property type="entry name" value="AAT_like"/>
    <property type="match status" value="1"/>
</dbReference>
<dbReference type="InterPro" id="IPR004839">
    <property type="entry name" value="Aminotransferase_I/II_large"/>
</dbReference>
<keyword evidence="9" id="KW-1185">Reference proteome</keyword>
<keyword evidence="8" id="KW-0808">Transferase</keyword>
<dbReference type="InterPro" id="IPR000524">
    <property type="entry name" value="Tscrpt_reg_HTH_GntR"/>
</dbReference>
<dbReference type="Proteomes" id="UP001500975">
    <property type="component" value="Unassembled WGS sequence"/>
</dbReference>
<feature type="region of interest" description="Disordered" evidence="6">
    <location>
        <begin position="480"/>
        <end position="503"/>
    </location>
</feature>
<proteinExistence type="inferred from homology"/>
<dbReference type="CDD" id="cd07377">
    <property type="entry name" value="WHTH_GntR"/>
    <property type="match status" value="1"/>
</dbReference>
<dbReference type="PROSITE" id="PS50949">
    <property type="entry name" value="HTH_GNTR"/>
    <property type="match status" value="1"/>
</dbReference>
<name>A0ABP8I5W8_9BURK</name>
<dbReference type="Pfam" id="PF00392">
    <property type="entry name" value="GntR"/>
    <property type="match status" value="1"/>
</dbReference>
<evidence type="ECO:0000256" key="5">
    <source>
        <dbReference type="ARBA" id="ARBA00023163"/>
    </source>
</evidence>
<feature type="compositionally biased region" description="Pro residues" evidence="6">
    <location>
        <begin position="482"/>
        <end position="503"/>
    </location>
</feature>
<evidence type="ECO:0000256" key="2">
    <source>
        <dbReference type="ARBA" id="ARBA00022898"/>
    </source>
</evidence>
<keyword evidence="8" id="KW-0032">Aminotransferase</keyword>
<reference evidence="9" key="1">
    <citation type="journal article" date="2019" name="Int. J. Syst. Evol. Microbiol.">
        <title>The Global Catalogue of Microorganisms (GCM) 10K type strain sequencing project: providing services to taxonomists for standard genome sequencing and annotation.</title>
        <authorList>
            <consortium name="The Broad Institute Genomics Platform"/>
            <consortium name="The Broad Institute Genome Sequencing Center for Infectious Disease"/>
            <person name="Wu L."/>
            <person name="Ma J."/>
        </authorList>
    </citation>
    <scope>NUCLEOTIDE SEQUENCE [LARGE SCALE GENOMIC DNA]</scope>
    <source>
        <strain evidence="9">JCM 17804</strain>
    </source>
</reference>
<dbReference type="Pfam" id="PF00155">
    <property type="entry name" value="Aminotran_1_2"/>
    <property type="match status" value="1"/>
</dbReference>
<evidence type="ECO:0000256" key="3">
    <source>
        <dbReference type="ARBA" id="ARBA00023015"/>
    </source>
</evidence>
<comment type="similarity">
    <text evidence="1">In the C-terminal section; belongs to the class-I pyridoxal-phosphate-dependent aminotransferase family.</text>
</comment>
<dbReference type="SUPFAM" id="SSF46785">
    <property type="entry name" value="Winged helix' DNA-binding domain"/>
    <property type="match status" value="1"/>
</dbReference>
<dbReference type="SUPFAM" id="SSF53383">
    <property type="entry name" value="PLP-dependent transferases"/>
    <property type="match status" value="1"/>
</dbReference>
<evidence type="ECO:0000259" key="7">
    <source>
        <dbReference type="PROSITE" id="PS50949"/>
    </source>
</evidence>
<dbReference type="InterPro" id="IPR036388">
    <property type="entry name" value="WH-like_DNA-bd_sf"/>
</dbReference>
<dbReference type="Gene3D" id="1.10.10.10">
    <property type="entry name" value="Winged helix-like DNA-binding domain superfamily/Winged helix DNA-binding domain"/>
    <property type="match status" value="1"/>
</dbReference>
<dbReference type="PANTHER" id="PTHR46577:SF2">
    <property type="entry name" value="TRANSCRIPTIONAL REGULATORY PROTEIN"/>
    <property type="match status" value="1"/>
</dbReference>
<dbReference type="InterPro" id="IPR015422">
    <property type="entry name" value="PyrdxlP-dep_Trfase_small"/>
</dbReference>
<organism evidence="8 9">
    <name type="scientific">Variovorax defluvii</name>
    <dbReference type="NCBI Taxonomy" id="913761"/>
    <lineage>
        <taxon>Bacteria</taxon>
        <taxon>Pseudomonadati</taxon>
        <taxon>Pseudomonadota</taxon>
        <taxon>Betaproteobacteria</taxon>
        <taxon>Burkholderiales</taxon>
        <taxon>Comamonadaceae</taxon>
        <taxon>Variovorax</taxon>
    </lineage>
</organism>
<comment type="caution">
    <text evidence="8">The sequence shown here is derived from an EMBL/GenBank/DDBJ whole genome shotgun (WGS) entry which is preliminary data.</text>
</comment>
<dbReference type="PANTHER" id="PTHR46577">
    <property type="entry name" value="HTH-TYPE TRANSCRIPTIONAL REGULATORY PROTEIN GABR"/>
    <property type="match status" value="1"/>
</dbReference>
<evidence type="ECO:0000313" key="8">
    <source>
        <dbReference type="EMBL" id="GAA4352109.1"/>
    </source>
</evidence>
<dbReference type="InterPro" id="IPR051446">
    <property type="entry name" value="HTH_trans_reg/aminotransferase"/>
</dbReference>
<evidence type="ECO:0000313" key="9">
    <source>
        <dbReference type="Proteomes" id="UP001500975"/>
    </source>
</evidence>
<dbReference type="GO" id="GO:0008483">
    <property type="term" value="F:transaminase activity"/>
    <property type="evidence" value="ECO:0007669"/>
    <property type="project" value="UniProtKB-KW"/>
</dbReference>
<gene>
    <name evidence="8" type="ORF">GCM10023165_40870</name>
</gene>
<dbReference type="InterPro" id="IPR015421">
    <property type="entry name" value="PyrdxlP-dep_Trfase_major"/>
</dbReference>
<dbReference type="Gene3D" id="3.40.640.10">
    <property type="entry name" value="Type I PLP-dependent aspartate aminotransferase-like (Major domain)"/>
    <property type="match status" value="1"/>
</dbReference>
<dbReference type="InterPro" id="IPR015424">
    <property type="entry name" value="PyrdxlP-dep_Trfase"/>
</dbReference>
<keyword evidence="4" id="KW-0238">DNA-binding</keyword>
<evidence type="ECO:0000256" key="4">
    <source>
        <dbReference type="ARBA" id="ARBA00023125"/>
    </source>
</evidence>
<dbReference type="RefSeq" id="WP_345540232.1">
    <property type="nucleotide sequence ID" value="NZ_BAABGJ010000076.1"/>
</dbReference>
<feature type="domain" description="HTH gntR-type" evidence="7">
    <location>
        <begin position="4"/>
        <end position="72"/>
    </location>
</feature>
<evidence type="ECO:0000256" key="6">
    <source>
        <dbReference type="SAM" id="MobiDB-lite"/>
    </source>
</evidence>
<accession>A0ABP8I5W8</accession>
<keyword evidence="3" id="KW-0805">Transcription regulation</keyword>
<keyword evidence="5" id="KW-0804">Transcription</keyword>
<dbReference type="SMART" id="SM00345">
    <property type="entry name" value="HTH_GNTR"/>
    <property type="match status" value="1"/>
</dbReference>
<sequence>MDAVPLYRQLATHYIDAIRAGSLKPDDKLPSLRHLMRQHGISLSTALQLCRSMESEGWVEARERSGYFVRRPRRLAMAAMDEPAADRAPDPAQFVGIHAKVSDFVARRRRVTDKLDLSIARGAPGLYPSEALRRALTAALRRRPGMLAVAAPLKGHLPFREVLAQRSLRLGMTLSPDDILATNGCIEALNLALRAVAQPGDTVAVESPTFYGLLQILESLDMRALEIPTSPQTGISIEALELAIRTYDNIKAVIVVPHLQNPLGSVMPDSHKERLARLCEQHAIPLIEDDTYGALLDAPMPPRALKSFDGSGNIIHCASLHKILAPGLRLGWISAGRWQARVEMLKFAQTRNNEALSQAGAGQFMATGAYDRHLRHLRQCLKAQREQTADAIAGYFPGGTRINLPPGGLQLWVELPQRLSSTRVFEAALEERIVIAPGTLFSNSSRFDHFMRINCGWPYGEAIDGALRRLGEIVAEVISPARPAPRNPPPARPAPPVPVPHPA</sequence>
<dbReference type="InterPro" id="IPR036390">
    <property type="entry name" value="WH_DNA-bd_sf"/>
</dbReference>
<dbReference type="Gene3D" id="3.90.1150.10">
    <property type="entry name" value="Aspartate Aminotransferase, domain 1"/>
    <property type="match status" value="1"/>
</dbReference>
<keyword evidence="2" id="KW-0663">Pyridoxal phosphate</keyword>
<protein>
    <submittedName>
        <fullName evidence="8">PLP-dependent aminotransferase family protein</fullName>
    </submittedName>
</protein>
<evidence type="ECO:0000256" key="1">
    <source>
        <dbReference type="ARBA" id="ARBA00005384"/>
    </source>
</evidence>
<dbReference type="EMBL" id="BAABGJ010000076">
    <property type="protein sequence ID" value="GAA4352109.1"/>
    <property type="molecule type" value="Genomic_DNA"/>
</dbReference>